<dbReference type="Pfam" id="PF00001">
    <property type="entry name" value="7tm_1"/>
    <property type="match status" value="1"/>
</dbReference>
<evidence type="ECO:0000256" key="2">
    <source>
        <dbReference type="ARBA" id="ARBA00022475"/>
    </source>
</evidence>
<dbReference type="PROSITE" id="PS50262">
    <property type="entry name" value="G_PROTEIN_RECEP_F1_2"/>
    <property type="match status" value="1"/>
</dbReference>
<feature type="domain" description="G-protein coupled receptors family 1 profile" evidence="7">
    <location>
        <begin position="30"/>
        <end position="238"/>
    </location>
</feature>
<dbReference type="PhylomeDB" id="A7T3S7"/>
<evidence type="ECO:0000256" key="4">
    <source>
        <dbReference type="ARBA" id="ARBA00022989"/>
    </source>
</evidence>
<keyword evidence="4 6" id="KW-1133">Transmembrane helix</keyword>
<protein>
    <recommendedName>
        <fullName evidence="7">G-protein coupled receptors family 1 profile domain-containing protein</fullName>
    </recommendedName>
</protein>
<dbReference type="AlphaFoldDB" id="A7T3S7"/>
<dbReference type="InterPro" id="IPR017452">
    <property type="entry name" value="GPCR_Rhodpsn_7TM"/>
</dbReference>
<evidence type="ECO:0000256" key="3">
    <source>
        <dbReference type="ARBA" id="ARBA00022692"/>
    </source>
</evidence>
<feature type="transmembrane region" description="Helical" evidence="6">
    <location>
        <begin position="214"/>
        <end position="240"/>
    </location>
</feature>
<dbReference type="PRINTS" id="PR00237">
    <property type="entry name" value="GPCRRHODOPSN"/>
</dbReference>
<evidence type="ECO:0000259" key="7">
    <source>
        <dbReference type="PROSITE" id="PS50262"/>
    </source>
</evidence>
<dbReference type="Proteomes" id="UP000001593">
    <property type="component" value="Unassembled WGS sequence"/>
</dbReference>
<feature type="transmembrane region" description="Helical" evidence="6">
    <location>
        <begin position="115"/>
        <end position="135"/>
    </location>
</feature>
<dbReference type="CDD" id="cd00637">
    <property type="entry name" value="7tm_classA_rhodopsin-like"/>
    <property type="match status" value="1"/>
</dbReference>
<name>A7T3S7_NEMVE</name>
<proteinExistence type="predicted"/>
<dbReference type="HOGENOM" id="CLU_009579_16_2_1"/>
<gene>
    <name evidence="8" type="ORF">NEMVEDRAFT_v1g221932</name>
</gene>
<dbReference type="InterPro" id="IPR000276">
    <property type="entry name" value="GPCR_Rhodpsn"/>
</dbReference>
<feature type="transmembrane region" description="Helical" evidence="6">
    <location>
        <begin position="51"/>
        <end position="71"/>
    </location>
</feature>
<accession>A7T3S7</accession>
<comment type="subcellular location">
    <subcellularLocation>
        <location evidence="1">Cell membrane</location>
        <topology evidence="1">Multi-pass membrane protein</topology>
    </subcellularLocation>
</comment>
<evidence type="ECO:0000313" key="8">
    <source>
        <dbReference type="EMBL" id="EDO29387.1"/>
    </source>
</evidence>
<feature type="transmembrane region" description="Helical" evidence="6">
    <location>
        <begin position="182"/>
        <end position="202"/>
    </location>
</feature>
<evidence type="ECO:0000256" key="1">
    <source>
        <dbReference type="ARBA" id="ARBA00004651"/>
    </source>
</evidence>
<reference evidence="8 9" key="1">
    <citation type="journal article" date="2007" name="Science">
        <title>Sea anemone genome reveals ancestral eumetazoan gene repertoire and genomic organization.</title>
        <authorList>
            <person name="Putnam N.H."/>
            <person name="Srivastava M."/>
            <person name="Hellsten U."/>
            <person name="Dirks B."/>
            <person name="Chapman J."/>
            <person name="Salamov A."/>
            <person name="Terry A."/>
            <person name="Shapiro H."/>
            <person name="Lindquist E."/>
            <person name="Kapitonov V.V."/>
            <person name="Jurka J."/>
            <person name="Genikhovich G."/>
            <person name="Grigoriev I.V."/>
            <person name="Lucas S.M."/>
            <person name="Steele R.E."/>
            <person name="Finnerty J.R."/>
            <person name="Technau U."/>
            <person name="Martindale M.Q."/>
            <person name="Rokhsar D.S."/>
        </authorList>
    </citation>
    <scope>NUCLEOTIDE SEQUENCE [LARGE SCALE GENOMIC DNA]</scope>
    <source>
        <strain evidence="9">CH2 X CH6</strain>
    </source>
</reference>
<dbReference type="SUPFAM" id="SSF81321">
    <property type="entry name" value="Family A G protein-coupled receptor-like"/>
    <property type="match status" value="1"/>
</dbReference>
<dbReference type="GO" id="GO:0005886">
    <property type="term" value="C:plasma membrane"/>
    <property type="evidence" value="ECO:0007669"/>
    <property type="project" value="UniProtKB-SubCell"/>
</dbReference>
<keyword evidence="3 6" id="KW-0812">Transmembrane</keyword>
<evidence type="ECO:0000313" key="9">
    <source>
        <dbReference type="Proteomes" id="UP000001593"/>
    </source>
</evidence>
<evidence type="ECO:0000256" key="5">
    <source>
        <dbReference type="ARBA" id="ARBA00023136"/>
    </source>
</evidence>
<dbReference type="InParanoid" id="A7T3S7"/>
<keyword evidence="2" id="KW-1003">Cell membrane</keyword>
<keyword evidence="9" id="KW-1185">Reference proteome</keyword>
<dbReference type="EMBL" id="DS470627">
    <property type="protein sequence ID" value="EDO29387.1"/>
    <property type="molecule type" value="Genomic_DNA"/>
</dbReference>
<dbReference type="PANTHER" id="PTHR22750">
    <property type="entry name" value="G-PROTEIN COUPLED RECEPTOR"/>
    <property type="match status" value="1"/>
</dbReference>
<feature type="transmembrane region" description="Helical" evidence="6">
    <location>
        <begin position="83"/>
        <end position="103"/>
    </location>
</feature>
<dbReference type="GO" id="GO:0004930">
    <property type="term" value="F:G protein-coupled receptor activity"/>
    <property type="evidence" value="ECO:0007669"/>
    <property type="project" value="InterPro"/>
</dbReference>
<organism evidence="8 9">
    <name type="scientific">Nematostella vectensis</name>
    <name type="common">Starlet sea anemone</name>
    <dbReference type="NCBI Taxonomy" id="45351"/>
    <lineage>
        <taxon>Eukaryota</taxon>
        <taxon>Metazoa</taxon>
        <taxon>Cnidaria</taxon>
        <taxon>Anthozoa</taxon>
        <taxon>Hexacorallia</taxon>
        <taxon>Actiniaria</taxon>
        <taxon>Edwardsiidae</taxon>
        <taxon>Nematostella</taxon>
    </lineage>
</organism>
<sequence>MNNTTFGQGWIPFDMFKAIKISEGCVVTVANAIAIIVLLRKSFRTKTSTFFVLSMTVADLQVGIAGILYYLDIVNSFWLDVTLPASLLSLTGVAVERAYAVFFPFKHRSSRTRTYVIWIVLLWTWSLASLFLRVLKSFNFYRIPVLTVCSAVIIICYVSIWIKMRFGKTFDNERASRNNAKLAKTLSIVASTTFVCYLPYVISLAIDVSGISSWVLPLIINVFQMLLLSNSFWNVLVYSIRMPEFRKELRDIVRQCAICRRIRLYQHDRSRDTPTQRDNMSRDNPVNVLGDLASRDTSAEIGNMSRDNPACVLGDLESRDHSAKRGNVSRDSPACVLGDLASRDDSAERGNMSRDNPVIEVLGDLALRDTPAEIGNMSRYNPAIVSSDLVSRDSVTCDQESRNQPNVHTVEQVSGCDSICVGKQLPQMTMTLLTDN</sequence>
<feature type="transmembrane region" description="Helical" evidence="6">
    <location>
        <begin position="20"/>
        <end position="39"/>
    </location>
</feature>
<evidence type="ECO:0000256" key="6">
    <source>
        <dbReference type="SAM" id="Phobius"/>
    </source>
</evidence>
<dbReference type="Gene3D" id="1.20.1070.10">
    <property type="entry name" value="Rhodopsin 7-helix transmembrane proteins"/>
    <property type="match status" value="1"/>
</dbReference>
<feature type="transmembrane region" description="Helical" evidence="6">
    <location>
        <begin position="141"/>
        <end position="162"/>
    </location>
</feature>
<keyword evidence="5 6" id="KW-0472">Membrane</keyword>